<gene>
    <name evidence="14" type="ORF">IMG5_153630</name>
</gene>
<dbReference type="CDD" id="cd07302">
    <property type="entry name" value="CHD"/>
    <property type="match status" value="2"/>
</dbReference>
<dbReference type="SUPFAM" id="SSF55073">
    <property type="entry name" value="Nucleotide cyclase"/>
    <property type="match status" value="2"/>
</dbReference>
<sequence>MKLGIHFGYVIAGVIGYHKPQFSLIGDTVNTASRVCSTSEPGNVTISQSAFTKVKNCKDIMFTRRIIEAKGKGNLVTYQIKNDFQRVIEAKKNSNLGQQQILHVYHYQEINQNIVVQHIQNFQKPIKLQTQKLNQLFELEFNSFTKNQNEQYNLYFKDIIFFSNQLKKQDIIEEFFQNQIYESQTRQPIEYQMWFIYQCIKVISFLVVNIKLIKLFIQVMIIKCFLLLCHLIVLIKYKQILQINSLKKTKLLIYSFYIFQQFIFLFETFCIDFSQYKFSSTFQKLDSYFTFVIYSQFYTQYFIEKVIIFLIIILLEIIICLLKAEYYNLIQFLTISISGAVYHLIMHYLIIQFKIKCFNDFRNLDFKKHLYKRFLVNLLPSHLMDQFLLQQNEQQIQLSDVLEKTTLLFADIAGFTKYCSGQDPEKVLHMLQNIFVKFDKQCINHDVYKVYTIGDCYVVMGTINAKKRQYEVEAKNVINMAFSMIKIIQIAQKEGFPDIDMRIGIHTGNVIGGVIGTDIVRYDIYGADVLIANKMESNGEKGKVMISEATYQLVYESFENIYQFIERKEKVEIKAPLDRFSECFF</sequence>
<dbReference type="EC" id="4.6.1.1" evidence="3"/>
<dbReference type="RefSeq" id="XP_004030782.1">
    <property type="nucleotide sequence ID" value="XM_004030734.1"/>
</dbReference>
<evidence type="ECO:0000256" key="6">
    <source>
        <dbReference type="ARBA" id="ARBA00022741"/>
    </source>
</evidence>
<keyword evidence="6" id="KW-0547">Nucleotide-binding</keyword>
<evidence type="ECO:0000256" key="7">
    <source>
        <dbReference type="ARBA" id="ARBA00022840"/>
    </source>
</evidence>
<evidence type="ECO:0000313" key="15">
    <source>
        <dbReference type="Proteomes" id="UP000008983"/>
    </source>
</evidence>
<name>G0QZ11_ICHMU</name>
<evidence type="ECO:0000256" key="11">
    <source>
        <dbReference type="ARBA" id="ARBA00023239"/>
    </source>
</evidence>
<dbReference type="STRING" id="857967.G0QZ11"/>
<comment type="subcellular location">
    <subcellularLocation>
        <location evidence="2">Membrane</location>
        <topology evidence="2">Multi-pass membrane protein</topology>
    </subcellularLocation>
</comment>
<keyword evidence="9 12" id="KW-1133">Transmembrane helix</keyword>
<proteinExistence type="predicted"/>
<dbReference type="OMA" id="RASICCI"/>
<feature type="transmembrane region" description="Helical" evidence="12">
    <location>
        <begin position="256"/>
        <end position="278"/>
    </location>
</feature>
<dbReference type="PANTHER" id="PTHR45627:SF12">
    <property type="entry name" value="ADENYLATE CYCLASE TYPE 2"/>
    <property type="match status" value="1"/>
</dbReference>
<dbReference type="GO" id="GO:0005886">
    <property type="term" value="C:plasma membrane"/>
    <property type="evidence" value="ECO:0007669"/>
    <property type="project" value="TreeGrafter"/>
</dbReference>
<feature type="domain" description="Guanylate cyclase" evidence="13">
    <location>
        <begin position="406"/>
        <end position="536"/>
    </location>
</feature>
<evidence type="ECO:0000256" key="12">
    <source>
        <dbReference type="SAM" id="Phobius"/>
    </source>
</evidence>
<organism evidence="14 15">
    <name type="scientific">Ichthyophthirius multifiliis</name>
    <name type="common">White spot disease agent</name>
    <name type="synonym">Ich</name>
    <dbReference type="NCBI Taxonomy" id="5932"/>
    <lineage>
        <taxon>Eukaryota</taxon>
        <taxon>Sar</taxon>
        <taxon>Alveolata</taxon>
        <taxon>Ciliophora</taxon>
        <taxon>Intramacronucleata</taxon>
        <taxon>Oligohymenophorea</taxon>
        <taxon>Hymenostomatida</taxon>
        <taxon>Ophryoglenina</taxon>
        <taxon>Ichthyophthirius</taxon>
    </lineage>
</organism>
<evidence type="ECO:0000256" key="8">
    <source>
        <dbReference type="ARBA" id="ARBA00022842"/>
    </source>
</evidence>
<keyword evidence="4 12" id="KW-0812">Transmembrane</keyword>
<evidence type="ECO:0000256" key="10">
    <source>
        <dbReference type="ARBA" id="ARBA00023136"/>
    </source>
</evidence>
<evidence type="ECO:0000313" key="14">
    <source>
        <dbReference type="EMBL" id="EGR29546.1"/>
    </source>
</evidence>
<reference evidence="14 15" key="1">
    <citation type="submission" date="2011-07" db="EMBL/GenBank/DDBJ databases">
        <authorList>
            <person name="Coyne R."/>
            <person name="Brami D."/>
            <person name="Johnson J."/>
            <person name="Hostetler J."/>
            <person name="Hannick L."/>
            <person name="Clark T."/>
            <person name="Cassidy-Hanley D."/>
            <person name="Inman J."/>
        </authorList>
    </citation>
    <scope>NUCLEOTIDE SEQUENCE [LARGE SCALE GENOMIC DNA]</scope>
    <source>
        <strain evidence="14 15">G5</strain>
    </source>
</reference>
<evidence type="ECO:0000259" key="13">
    <source>
        <dbReference type="PROSITE" id="PS50125"/>
    </source>
</evidence>
<dbReference type="InParanoid" id="G0QZ11"/>
<dbReference type="GO" id="GO:0007189">
    <property type="term" value="P:adenylate cyclase-activating G protein-coupled receptor signaling pathway"/>
    <property type="evidence" value="ECO:0007669"/>
    <property type="project" value="TreeGrafter"/>
</dbReference>
<protein>
    <recommendedName>
        <fullName evidence="3">adenylate cyclase</fullName>
        <ecNumber evidence="3">4.6.1.1</ecNumber>
    </recommendedName>
</protein>
<dbReference type="GO" id="GO:0004016">
    <property type="term" value="F:adenylate cyclase activity"/>
    <property type="evidence" value="ECO:0007669"/>
    <property type="project" value="UniProtKB-EC"/>
</dbReference>
<accession>G0QZ11</accession>
<dbReference type="eggNOG" id="KOG4171">
    <property type="taxonomic scope" value="Eukaryota"/>
</dbReference>
<dbReference type="GO" id="GO:0046872">
    <property type="term" value="F:metal ion binding"/>
    <property type="evidence" value="ECO:0007669"/>
    <property type="project" value="UniProtKB-KW"/>
</dbReference>
<feature type="transmembrane region" description="Helical" evidence="12">
    <location>
        <begin position="329"/>
        <end position="350"/>
    </location>
</feature>
<dbReference type="InterPro" id="IPR001054">
    <property type="entry name" value="A/G_cyclase"/>
</dbReference>
<feature type="transmembrane region" description="Helical" evidence="12">
    <location>
        <begin position="216"/>
        <end position="235"/>
    </location>
</feature>
<dbReference type="AlphaFoldDB" id="G0QZ11"/>
<evidence type="ECO:0000256" key="9">
    <source>
        <dbReference type="ARBA" id="ARBA00022989"/>
    </source>
</evidence>
<feature type="domain" description="Guanylate cyclase" evidence="13">
    <location>
        <begin position="1"/>
        <end position="36"/>
    </location>
</feature>
<comment type="catalytic activity">
    <reaction evidence="1">
        <text>ATP = 3',5'-cyclic AMP + diphosphate</text>
        <dbReference type="Rhea" id="RHEA:15389"/>
        <dbReference type="ChEBI" id="CHEBI:30616"/>
        <dbReference type="ChEBI" id="CHEBI:33019"/>
        <dbReference type="ChEBI" id="CHEBI:58165"/>
        <dbReference type="EC" id="4.6.1.1"/>
    </reaction>
</comment>
<keyword evidence="7" id="KW-0067">ATP-binding</keyword>
<dbReference type="Pfam" id="PF00211">
    <property type="entry name" value="Guanylate_cyc"/>
    <property type="match status" value="2"/>
</dbReference>
<dbReference type="Proteomes" id="UP000008983">
    <property type="component" value="Unassembled WGS sequence"/>
</dbReference>
<dbReference type="eggNOG" id="KOG3619">
    <property type="taxonomic scope" value="Eukaryota"/>
</dbReference>
<keyword evidence="15" id="KW-1185">Reference proteome</keyword>
<keyword evidence="11" id="KW-0456">Lyase</keyword>
<dbReference type="OrthoDB" id="354346at2759"/>
<evidence type="ECO:0000256" key="5">
    <source>
        <dbReference type="ARBA" id="ARBA00022723"/>
    </source>
</evidence>
<dbReference type="GO" id="GO:0009190">
    <property type="term" value="P:cyclic nucleotide biosynthetic process"/>
    <property type="evidence" value="ECO:0007669"/>
    <property type="project" value="InterPro"/>
</dbReference>
<evidence type="ECO:0000256" key="2">
    <source>
        <dbReference type="ARBA" id="ARBA00004141"/>
    </source>
</evidence>
<keyword evidence="8" id="KW-0460">Magnesium</keyword>
<dbReference type="InterPro" id="IPR029787">
    <property type="entry name" value="Nucleotide_cyclase"/>
</dbReference>
<dbReference type="SMART" id="SM00044">
    <property type="entry name" value="CYCc"/>
    <property type="match status" value="1"/>
</dbReference>
<dbReference type="GeneID" id="14905651"/>
<dbReference type="Gene3D" id="3.30.70.1230">
    <property type="entry name" value="Nucleotide cyclase"/>
    <property type="match status" value="2"/>
</dbReference>
<keyword evidence="5" id="KW-0479">Metal-binding</keyword>
<evidence type="ECO:0000256" key="3">
    <source>
        <dbReference type="ARBA" id="ARBA00012201"/>
    </source>
</evidence>
<dbReference type="PANTHER" id="PTHR45627">
    <property type="entry name" value="ADENYLATE CYCLASE TYPE 1"/>
    <property type="match status" value="1"/>
</dbReference>
<dbReference type="EMBL" id="GL984133">
    <property type="protein sequence ID" value="EGR29546.1"/>
    <property type="molecule type" value="Genomic_DNA"/>
</dbReference>
<dbReference type="GO" id="GO:0035556">
    <property type="term" value="P:intracellular signal transduction"/>
    <property type="evidence" value="ECO:0007669"/>
    <property type="project" value="InterPro"/>
</dbReference>
<keyword evidence="10 12" id="KW-0472">Membrane</keyword>
<dbReference type="GO" id="GO:0005524">
    <property type="term" value="F:ATP binding"/>
    <property type="evidence" value="ECO:0007669"/>
    <property type="project" value="UniProtKB-KW"/>
</dbReference>
<evidence type="ECO:0000256" key="4">
    <source>
        <dbReference type="ARBA" id="ARBA00022692"/>
    </source>
</evidence>
<dbReference type="PROSITE" id="PS50125">
    <property type="entry name" value="GUANYLATE_CYCLASE_2"/>
    <property type="match status" value="2"/>
</dbReference>
<feature type="transmembrane region" description="Helical" evidence="12">
    <location>
        <begin position="298"/>
        <end position="322"/>
    </location>
</feature>
<evidence type="ECO:0000256" key="1">
    <source>
        <dbReference type="ARBA" id="ARBA00001593"/>
    </source>
</evidence>